<keyword evidence="13" id="KW-1185">Reference proteome</keyword>
<dbReference type="SUPFAM" id="SSF56349">
    <property type="entry name" value="DNA breaking-rejoining enzymes"/>
    <property type="match status" value="1"/>
</dbReference>
<keyword evidence="3 9" id="KW-0132">Cell division</keyword>
<dbReference type="InterPro" id="IPR050090">
    <property type="entry name" value="Tyrosine_recombinase_XerCD"/>
</dbReference>
<evidence type="ECO:0000259" key="10">
    <source>
        <dbReference type="PROSITE" id="PS51898"/>
    </source>
</evidence>
<evidence type="ECO:0000313" key="13">
    <source>
        <dbReference type="Proteomes" id="UP001139521"/>
    </source>
</evidence>
<dbReference type="PANTHER" id="PTHR30349">
    <property type="entry name" value="PHAGE INTEGRASE-RELATED"/>
    <property type="match status" value="1"/>
</dbReference>
<accession>A0A9X1ZZ79</accession>
<feature type="active site" evidence="9">
    <location>
        <position position="240"/>
    </location>
</feature>
<feature type="domain" description="Core-binding (CB)" evidence="11">
    <location>
        <begin position="1"/>
        <end position="84"/>
    </location>
</feature>
<protein>
    <recommendedName>
        <fullName evidence="9">Tyrosine recombinase XerC</fullName>
    </recommendedName>
</protein>
<dbReference type="EMBL" id="JAKHSK010000017">
    <property type="protein sequence ID" value="MCL6219131.1"/>
    <property type="molecule type" value="Genomic_DNA"/>
</dbReference>
<dbReference type="AlphaFoldDB" id="A0A9X1ZZ79"/>
<evidence type="ECO:0000256" key="8">
    <source>
        <dbReference type="ARBA" id="ARBA00023306"/>
    </source>
</evidence>
<dbReference type="GO" id="GO:0051301">
    <property type="term" value="P:cell division"/>
    <property type="evidence" value="ECO:0007669"/>
    <property type="project" value="UniProtKB-KW"/>
</dbReference>
<dbReference type="PROSITE" id="PS51900">
    <property type="entry name" value="CB"/>
    <property type="match status" value="1"/>
</dbReference>
<comment type="caution">
    <text evidence="12">The sequence shown here is derived from an EMBL/GenBank/DDBJ whole genome shotgun (WGS) entry which is preliminary data.</text>
</comment>
<keyword evidence="2 9" id="KW-0963">Cytoplasm</keyword>
<dbReference type="GO" id="GO:0006313">
    <property type="term" value="P:DNA transposition"/>
    <property type="evidence" value="ECO:0007669"/>
    <property type="project" value="UniProtKB-UniRule"/>
</dbReference>
<feature type="active site" evidence="9">
    <location>
        <position position="169"/>
    </location>
</feature>
<keyword evidence="5 9" id="KW-0229">DNA integration</keyword>
<feature type="active site" evidence="9">
    <location>
        <position position="266"/>
    </location>
</feature>
<name>A0A9X1ZZ79_9FLAO</name>
<gene>
    <name evidence="9" type="primary">xerC</name>
    <name evidence="12" type="ORF">L1967_12600</name>
</gene>
<keyword evidence="4 9" id="KW-0159">Chromosome partition</keyword>
<evidence type="ECO:0000313" key="12">
    <source>
        <dbReference type="EMBL" id="MCL6219131.1"/>
    </source>
</evidence>
<keyword evidence="8 9" id="KW-0131">Cell cycle</keyword>
<dbReference type="Pfam" id="PF00589">
    <property type="entry name" value="Phage_integrase"/>
    <property type="match status" value="1"/>
</dbReference>
<dbReference type="Gene3D" id="1.10.150.130">
    <property type="match status" value="1"/>
</dbReference>
<evidence type="ECO:0000256" key="4">
    <source>
        <dbReference type="ARBA" id="ARBA00022829"/>
    </source>
</evidence>
<dbReference type="RefSeq" id="WP_249601913.1">
    <property type="nucleotide sequence ID" value="NZ_JAKHSK010000017.1"/>
</dbReference>
<comment type="subunit">
    <text evidence="9">Forms a cyclic heterotetrameric complex composed of two molecules of XerC and two molecules of XerD.</text>
</comment>
<dbReference type="PROSITE" id="PS51898">
    <property type="entry name" value="TYR_RECOMBINASE"/>
    <property type="match status" value="1"/>
</dbReference>
<evidence type="ECO:0000259" key="11">
    <source>
        <dbReference type="PROSITE" id="PS51900"/>
    </source>
</evidence>
<dbReference type="Pfam" id="PF02899">
    <property type="entry name" value="Phage_int_SAM_1"/>
    <property type="match status" value="1"/>
</dbReference>
<evidence type="ECO:0000256" key="6">
    <source>
        <dbReference type="ARBA" id="ARBA00023125"/>
    </source>
</evidence>
<dbReference type="GO" id="GO:0005737">
    <property type="term" value="C:cytoplasm"/>
    <property type="evidence" value="ECO:0007669"/>
    <property type="project" value="UniProtKB-SubCell"/>
</dbReference>
<evidence type="ECO:0000256" key="7">
    <source>
        <dbReference type="ARBA" id="ARBA00023172"/>
    </source>
</evidence>
<sequence>MSIPQFKDYLLLEKNYSLHTIKAYEADLLSFQEFLSTEFEYSDLKEVDYSQIRNWIVFLSESDISNRSINRKISSLKSYYRFLQKVGELAISPLQKHRPLKMAKKVQVPFSKVEVVNVINDIDTHSFEGIRDKAIIELFYSAGLRRIELINLQLVDLDLVGRNIKVLGKRNKERYLPLLNSVAKTIELYIKERNLVAPVLMENSYLFVSSKGDKMSESLVYRIINTYFSKASAKVKKSPHILRHSFATHLLNEGANLNAVKELLGHSSLAATQVYTHNSIAELKNIHSKAHPRNNKD</sequence>
<dbReference type="GO" id="GO:0003677">
    <property type="term" value="F:DNA binding"/>
    <property type="evidence" value="ECO:0007669"/>
    <property type="project" value="UniProtKB-UniRule"/>
</dbReference>
<evidence type="ECO:0000256" key="3">
    <source>
        <dbReference type="ARBA" id="ARBA00022618"/>
    </source>
</evidence>
<keyword evidence="7 9" id="KW-0233">DNA recombination</keyword>
<feature type="domain" description="Tyr recombinase" evidence="10">
    <location>
        <begin position="105"/>
        <end position="288"/>
    </location>
</feature>
<dbReference type="Gene3D" id="1.10.443.10">
    <property type="entry name" value="Intergrase catalytic core"/>
    <property type="match status" value="1"/>
</dbReference>
<dbReference type="InterPro" id="IPR002104">
    <property type="entry name" value="Integrase_catalytic"/>
</dbReference>
<keyword evidence="6 9" id="KW-0238">DNA-binding</keyword>
<dbReference type="InterPro" id="IPR044068">
    <property type="entry name" value="CB"/>
</dbReference>
<dbReference type="InterPro" id="IPR010998">
    <property type="entry name" value="Integrase_recombinase_N"/>
</dbReference>
<reference evidence="12" key="1">
    <citation type="submission" date="2022-01" db="EMBL/GenBank/DDBJ databases">
        <title>Genome sequencing of Zunongwangia sp. M21534 genome.</title>
        <authorList>
            <person name="Chen Y."/>
            <person name="Dong C."/>
            <person name="Shao Z."/>
        </authorList>
    </citation>
    <scope>NUCLEOTIDE SEQUENCE</scope>
    <source>
        <strain evidence="12">MCCC M21534</strain>
    </source>
</reference>
<evidence type="ECO:0000256" key="1">
    <source>
        <dbReference type="ARBA" id="ARBA00004496"/>
    </source>
</evidence>
<proteinExistence type="inferred from homology"/>
<evidence type="ECO:0000256" key="5">
    <source>
        <dbReference type="ARBA" id="ARBA00022908"/>
    </source>
</evidence>
<comment type="function">
    <text evidence="9">Site-specific tyrosine recombinase, which acts by catalyzing the cutting and rejoining of the recombining DNA molecules. The XerC-XerD complex is essential to convert dimers of the bacterial chromosome into monomers to permit their segregation at cell division. It also contributes to the segregational stability of plasmids.</text>
</comment>
<feature type="active site" evidence="9">
    <location>
        <position position="243"/>
    </location>
</feature>
<dbReference type="GO" id="GO:0009037">
    <property type="term" value="F:tyrosine-based site-specific recombinase activity"/>
    <property type="evidence" value="ECO:0007669"/>
    <property type="project" value="UniProtKB-UniRule"/>
</dbReference>
<comment type="similarity">
    <text evidence="9">Belongs to the 'phage' integrase family. XerC subfamily.</text>
</comment>
<evidence type="ECO:0000256" key="2">
    <source>
        <dbReference type="ARBA" id="ARBA00022490"/>
    </source>
</evidence>
<dbReference type="PANTHER" id="PTHR30349:SF77">
    <property type="entry name" value="TYROSINE RECOMBINASE XERC"/>
    <property type="match status" value="1"/>
</dbReference>
<feature type="active site" evidence="9">
    <location>
        <position position="145"/>
    </location>
</feature>
<dbReference type="InterPro" id="IPR013762">
    <property type="entry name" value="Integrase-like_cat_sf"/>
</dbReference>
<dbReference type="Proteomes" id="UP001139521">
    <property type="component" value="Unassembled WGS sequence"/>
</dbReference>
<dbReference type="HAMAP" id="MF_01808">
    <property type="entry name" value="Recomb_XerC_XerD"/>
    <property type="match status" value="1"/>
</dbReference>
<dbReference type="SUPFAM" id="SSF47823">
    <property type="entry name" value="lambda integrase-like, N-terminal domain"/>
    <property type="match status" value="1"/>
</dbReference>
<evidence type="ECO:0000256" key="9">
    <source>
        <dbReference type="HAMAP-Rule" id="MF_01808"/>
    </source>
</evidence>
<feature type="active site" description="O-(3'-phospho-DNA)-tyrosine intermediate" evidence="9">
    <location>
        <position position="275"/>
    </location>
</feature>
<organism evidence="12 13">
    <name type="scientific">Zunongwangia pacifica</name>
    <dbReference type="NCBI Taxonomy" id="2911062"/>
    <lineage>
        <taxon>Bacteria</taxon>
        <taxon>Pseudomonadati</taxon>
        <taxon>Bacteroidota</taxon>
        <taxon>Flavobacteriia</taxon>
        <taxon>Flavobacteriales</taxon>
        <taxon>Flavobacteriaceae</taxon>
        <taxon>Zunongwangia</taxon>
    </lineage>
</organism>
<dbReference type="InterPro" id="IPR011010">
    <property type="entry name" value="DNA_brk_join_enz"/>
</dbReference>
<dbReference type="GO" id="GO:0007059">
    <property type="term" value="P:chromosome segregation"/>
    <property type="evidence" value="ECO:0007669"/>
    <property type="project" value="UniProtKB-UniRule"/>
</dbReference>
<dbReference type="InterPro" id="IPR023009">
    <property type="entry name" value="Tyrosine_recombinase_XerC/XerD"/>
</dbReference>
<dbReference type="InterPro" id="IPR004107">
    <property type="entry name" value="Integrase_SAM-like_N"/>
</dbReference>
<comment type="subcellular location">
    <subcellularLocation>
        <location evidence="1 9">Cytoplasm</location>
    </subcellularLocation>
</comment>